<evidence type="ECO:0000256" key="3">
    <source>
        <dbReference type="ARBA" id="ARBA00023163"/>
    </source>
</evidence>
<proteinExistence type="predicted"/>
<evidence type="ECO:0000313" key="6">
    <source>
        <dbReference type="Proteomes" id="UP000291117"/>
    </source>
</evidence>
<keyword evidence="3" id="KW-0804">Transcription</keyword>
<dbReference type="Pfam" id="PF00717">
    <property type="entry name" value="Peptidase_S24"/>
    <property type="match status" value="1"/>
</dbReference>
<evidence type="ECO:0000256" key="2">
    <source>
        <dbReference type="ARBA" id="ARBA00023125"/>
    </source>
</evidence>
<dbReference type="AlphaFoldDB" id="A0A4R0N9M9"/>
<keyword evidence="1" id="KW-0805">Transcription regulation</keyword>
<dbReference type="EMBL" id="SJSM01000009">
    <property type="protein sequence ID" value="TCC95552.1"/>
    <property type="molecule type" value="Genomic_DNA"/>
</dbReference>
<dbReference type="OrthoDB" id="796548at2"/>
<evidence type="ECO:0000313" key="5">
    <source>
        <dbReference type="EMBL" id="TCC95552.1"/>
    </source>
</evidence>
<dbReference type="GO" id="GO:0003677">
    <property type="term" value="F:DNA binding"/>
    <property type="evidence" value="ECO:0007669"/>
    <property type="project" value="UniProtKB-KW"/>
</dbReference>
<dbReference type="PROSITE" id="PS50943">
    <property type="entry name" value="HTH_CROC1"/>
    <property type="match status" value="1"/>
</dbReference>
<dbReference type="SUPFAM" id="SSF51306">
    <property type="entry name" value="LexA/Signal peptidase"/>
    <property type="match status" value="1"/>
</dbReference>
<dbReference type="Proteomes" id="UP000291117">
    <property type="component" value="Unassembled WGS sequence"/>
</dbReference>
<reference evidence="5 6" key="1">
    <citation type="submission" date="2019-02" db="EMBL/GenBank/DDBJ databases">
        <title>Pedobacter sp. RP-3-8 sp. nov., isolated from Arctic soil.</title>
        <authorList>
            <person name="Dahal R.H."/>
        </authorList>
    </citation>
    <scope>NUCLEOTIDE SEQUENCE [LARGE SCALE GENOMIC DNA]</scope>
    <source>
        <strain evidence="5 6">RP-3-8</strain>
    </source>
</reference>
<evidence type="ECO:0000256" key="1">
    <source>
        <dbReference type="ARBA" id="ARBA00023015"/>
    </source>
</evidence>
<dbReference type="CDD" id="cd00093">
    <property type="entry name" value="HTH_XRE"/>
    <property type="match status" value="1"/>
</dbReference>
<dbReference type="PANTHER" id="PTHR40661:SF1">
    <property type="entry name" value="HTH CRO_C1-TYPE DOMAIN-CONTAINING PROTEIN"/>
    <property type="match status" value="1"/>
</dbReference>
<protein>
    <submittedName>
        <fullName evidence="5">DNA-binding protein</fullName>
    </submittedName>
</protein>
<feature type="domain" description="HTH cro/C1-type" evidence="4">
    <location>
        <begin position="45"/>
        <end position="77"/>
    </location>
</feature>
<dbReference type="PANTHER" id="PTHR40661">
    <property type="match status" value="1"/>
</dbReference>
<accession>A0A4R0N9M9</accession>
<dbReference type="InterPro" id="IPR010982">
    <property type="entry name" value="Lambda_DNA-bd_dom_sf"/>
</dbReference>
<keyword evidence="2 5" id="KW-0238">DNA-binding</keyword>
<sequence length="236" mass="26783">MTINNDIILKKADPQSIKIGLRLKKFRLVQGQNSKEFYGAVNPNVSNYVAIENGHRSIGIRLIKEITGYYPINPEWLQTGEGEMQLTAPVTEMGLNESDEKGVPFFNVNLSEISFGEYGVLGEAPEYYVNFRPFNDCDAYLPIYGDSMYPKYASGEIIAIREITNFNVLQWGEAYLVVTDERSNHMTTVKLIFEHPDATKIILRSSNPNFKGDTVVLRDSIQKMFLIKGKVTRNQL</sequence>
<dbReference type="RefSeq" id="WP_131610078.1">
    <property type="nucleotide sequence ID" value="NZ_SJSM01000009.1"/>
</dbReference>
<evidence type="ECO:0000259" key="4">
    <source>
        <dbReference type="PROSITE" id="PS50943"/>
    </source>
</evidence>
<dbReference type="InterPro" id="IPR036286">
    <property type="entry name" value="LexA/Signal_pep-like_sf"/>
</dbReference>
<name>A0A4R0N9M9_9SPHI</name>
<gene>
    <name evidence="5" type="ORF">EZ444_15595</name>
</gene>
<keyword evidence="6" id="KW-1185">Reference proteome</keyword>
<dbReference type="InterPro" id="IPR001387">
    <property type="entry name" value="Cro/C1-type_HTH"/>
</dbReference>
<comment type="caution">
    <text evidence="5">The sequence shown here is derived from an EMBL/GenBank/DDBJ whole genome shotgun (WGS) entry which is preliminary data.</text>
</comment>
<dbReference type="Gene3D" id="2.10.109.10">
    <property type="entry name" value="Umud Fragment, subunit A"/>
    <property type="match status" value="1"/>
</dbReference>
<organism evidence="5 6">
    <name type="scientific">Pedobacter hiemivivus</name>
    <dbReference type="NCBI Taxonomy" id="2530454"/>
    <lineage>
        <taxon>Bacteria</taxon>
        <taxon>Pseudomonadati</taxon>
        <taxon>Bacteroidota</taxon>
        <taxon>Sphingobacteriia</taxon>
        <taxon>Sphingobacteriales</taxon>
        <taxon>Sphingobacteriaceae</taxon>
        <taxon>Pedobacter</taxon>
    </lineage>
</organism>
<dbReference type="InterPro" id="IPR015927">
    <property type="entry name" value="Peptidase_S24_S26A/B/C"/>
</dbReference>
<dbReference type="SUPFAM" id="SSF47413">
    <property type="entry name" value="lambda repressor-like DNA-binding domains"/>
    <property type="match status" value="1"/>
</dbReference>